<evidence type="ECO:0000256" key="6">
    <source>
        <dbReference type="ARBA" id="ARBA00023136"/>
    </source>
</evidence>
<keyword evidence="5" id="KW-1133">Transmembrane helix</keyword>
<proteinExistence type="predicted"/>
<sequence>MGVFVCLGNARYGMDHDPRGREEIKESIECYECNSAYDPRCGDPFNPYTIGKVNCSMKRPLNHNIKFCACRAATIDNPQSTWRLHVPVTCQQHVLITLLLKDMMTTLISSPNLFFFAVQGNIRVIRGCGYIPDDRDDKACLVRTGTHDVHVRYCACKHSLCNRGNVQSSPSRIALGATVLAITRLVQRA</sequence>
<keyword evidence="8" id="KW-0449">Lipoprotein</keyword>
<keyword evidence="2" id="KW-0336">GPI-anchor</keyword>
<dbReference type="GO" id="GO:0030431">
    <property type="term" value="P:sleep"/>
    <property type="evidence" value="ECO:0007669"/>
    <property type="project" value="InterPro"/>
</dbReference>
<evidence type="ECO:0000313" key="10">
    <source>
        <dbReference type="Proteomes" id="UP000719412"/>
    </source>
</evidence>
<dbReference type="InterPro" id="IPR050975">
    <property type="entry name" value="Sleep_regulator"/>
</dbReference>
<keyword evidence="7" id="KW-0325">Glycoprotein</keyword>
<dbReference type="InterPro" id="IPR031424">
    <property type="entry name" value="QVR-like"/>
</dbReference>
<reference evidence="9" key="2">
    <citation type="submission" date="2021-08" db="EMBL/GenBank/DDBJ databases">
        <authorList>
            <person name="Eriksson T."/>
        </authorList>
    </citation>
    <scope>NUCLEOTIDE SEQUENCE</scope>
    <source>
        <strain evidence="9">Stoneville</strain>
        <tissue evidence="9">Whole head</tissue>
    </source>
</reference>
<dbReference type="AlphaFoldDB" id="A0A8J6L381"/>
<dbReference type="GO" id="GO:0032222">
    <property type="term" value="P:regulation of synaptic transmission, cholinergic"/>
    <property type="evidence" value="ECO:0007669"/>
    <property type="project" value="InterPro"/>
</dbReference>
<comment type="caution">
    <text evidence="9">The sequence shown here is derived from an EMBL/GenBank/DDBJ whole genome shotgun (WGS) entry which is preliminary data.</text>
</comment>
<evidence type="ECO:0008006" key="11">
    <source>
        <dbReference type="Google" id="ProtNLM"/>
    </source>
</evidence>
<evidence type="ECO:0000256" key="1">
    <source>
        <dbReference type="ARBA" id="ARBA00004589"/>
    </source>
</evidence>
<organism evidence="9 10">
    <name type="scientific">Tenebrio molitor</name>
    <name type="common">Yellow mealworm beetle</name>
    <dbReference type="NCBI Taxonomy" id="7067"/>
    <lineage>
        <taxon>Eukaryota</taxon>
        <taxon>Metazoa</taxon>
        <taxon>Ecdysozoa</taxon>
        <taxon>Arthropoda</taxon>
        <taxon>Hexapoda</taxon>
        <taxon>Insecta</taxon>
        <taxon>Pterygota</taxon>
        <taxon>Neoptera</taxon>
        <taxon>Endopterygota</taxon>
        <taxon>Coleoptera</taxon>
        <taxon>Polyphaga</taxon>
        <taxon>Cucujiformia</taxon>
        <taxon>Tenebrionidae</taxon>
        <taxon>Tenebrio</taxon>
    </lineage>
</organism>
<dbReference type="PANTHER" id="PTHR33562">
    <property type="entry name" value="ATILLA, ISOFORM B-RELATED-RELATED"/>
    <property type="match status" value="1"/>
</dbReference>
<dbReference type="EMBL" id="JABDTM020027760">
    <property type="protein sequence ID" value="KAH0810024.1"/>
    <property type="molecule type" value="Genomic_DNA"/>
</dbReference>
<evidence type="ECO:0000256" key="2">
    <source>
        <dbReference type="ARBA" id="ARBA00022622"/>
    </source>
</evidence>
<keyword evidence="10" id="KW-1185">Reference proteome</keyword>
<evidence type="ECO:0000256" key="4">
    <source>
        <dbReference type="ARBA" id="ARBA00022729"/>
    </source>
</evidence>
<gene>
    <name evidence="9" type="ORF">GEV33_012765</name>
</gene>
<evidence type="ECO:0000256" key="5">
    <source>
        <dbReference type="ARBA" id="ARBA00022989"/>
    </source>
</evidence>
<name>A0A8J6L381_TENMO</name>
<evidence type="ECO:0000256" key="3">
    <source>
        <dbReference type="ARBA" id="ARBA00022692"/>
    </source>
</evidence>
<evidence type="ECO:0000256" key="8">
    <source>
        <dbReference type="ARBA" id="ARBA00023288"/>
    </source>
</evidence>
<reference evidence="9" key="1">
    <citation type="journal article" date="2020" name="J Insects Food Feed">
        <title>The yellow mealworm (Tenebrio molitor) genome: a resource for the emerging insects as food and feed industry.</title>
        <authorList>
            <person name="Eriksson T."/>
            <person name="Andere A."/>
            <person name="Kelstrup H."/>
            <person name="Emery V."/>
            <person name="Picard C."/>
        </authorList>
    </citation>
    <scope>NUCLEOTIDE SEQUENCE</scope>
    <source>
        <strain evidence="9">Stoneville</strain>
        <tissue evidence="9">Whole head</tissue>
    </source>
</reference>
<keyword evidence="4" id="KW-0732">Signal</keyword>
<dbReference type="SUPFAM" id="SSF57302">
    <property type="entry name" value="Snake toxin-like"/>
    <property type="match status" value="1"/>
</dbReference>
<dbReference type="GO" id="GO:0098552">
    <property type="term" value="C:side of membrane"/>
    <property type="evidence" value="ECO:0007669"/>
    <property type="project" value="UniProtKB-KW"/>
</dbReference>
<comment type="subcellular location">
    <subcellularLocation>
        <location evidence="1">Membrane</location>
        <topology evidence="1">Lipid-anchor</topology>
        <topology evidence="1">GPI-anchor</topology>
    </subcellularLocation>
</comment>
<dbReference type="InterPro" id="IPR045860">
    <property type="entry name" value="Snake_toxin-like_sf"/>
</dbReference>
<accession>A0A8J6L381</accession>
<dbReference type="Proteomes" id="UP000719412">
    <property type="component" value="Unassembled WGS sequence"/>
</dbReference>
<dbReference type="PANTHER" id="PTHR33562:SF17">
    <property type="entry name" value="PROTEIN QUIVER"/>
    <property type="match status" value="1"/>
</dbReference>
<dbReference type="Pfam" id="PF17064">
    <property type="entry name" value="QVR"/>
    <property type="match status" value="1"/>
</dbReference>
<keyword evidence="3" id="KW-0812">Transmembrane</keyword>
<keyword evidence="6" id="KW-0472">Membrane</keyword>
<evidence type="ECO:0000313" key="9">
    <source>
        <dbReference type="EMBL" id="KAH0810024.1"/>
    </source>
</evidence>
<evidence type="ECO:0000256" key="7">
    <source>
        <dbReference type="ARBA" id="ARBA00023180"/>
    </source>
</evidence>
<protein>
    <recommendedName>
        <fullName evidence="11">Protein quiver</fullName>
    </recommendedName>
</protein>